<dbReference type="InterPro" id="IPR010994">
    <property type="entry name" value="RuvA_2-like"/>
</dbReference>
<keyword evidence="11" id="KW-1185">Reference proteome</keyword>
<feature type="region of interest" description="Disordered" evidence="8">
    <location>
        <begin position="1"/>
        <end position="120"/>
    </location>
</feature>
<dbReference type="GO" id="GO:0003677">
    <property type="term" value="F:DNA binding"/>
    <property type="evidence" value="ECO:0007669"/>
    <property type="project" value="InterPro"/>
</dbReference>
<dbReference type="GO" id="GO:0042393">
    <property type="term" value="F:histone binding"/>
    <property type="evidence" value="ECO:0007669"/>
    <property type="project" value="TreeGrafter"/>
</dbReference>
<dbReference type="Pfam" id="PF14632">
    <property type="entry name" value="SPT6_acidic"/>
    <property type="match status" value="1"/>
</dbReference>
<dbReference type="Pfam" id="PF21710">
    <property type="entry name" value="Spt6_S1"/>
    <property type="match status" value="1"/>
</dbReference>
<dbReference type="InterPro" id="IPR023319">
    <property type="entry name" value="Tex-like_HTH_dom_sf"/>
</dbReference>
<dbReference type="SUPFAM" id="SSF50249">
    <property type="entry name" value="Nucleic acid-binding proteins"/>
    <property type="match status" value="1"/>
</dbReference>
<dbReference type="PANTHER" id="PTHR10145">
    <property type="entry name" value="TRANSCRIPTION ELONGATION FACTOR SPT6"/>
    <property type="match status" value="1"/>
</dbReference>
<name>A0A3N4M1T4_9PEZI</name>
<keyword evidence="7" id="KW-0539">Nucleus</keyword>
<dbReference type="InterPro" id="IPR049540">
    <property type="entry name" value="Spt6-like_S1"/>
</dbReference>
<dbReference type="SUPFAM" id="SSF158832">
    <property type="entry name" value="Tex N-terminal region-like"/>
    <property type="match status" value="1"/>
</dbReference>
<dbReference type="FunCoup" id="A0A3N4M1T4">
    <property type="interactions" value="1209"/>
</dbReference>
<feature type="compositionally biased region" description="Basic residues" evidence="8">
    <location>
        <begin position="37"/>
        <end position="48"/>
    </location>
</feature>
<protein>
    <submittedName>
        <fullName evidence="10">Transcription elongation factor Spt6</fullName>
    </submittedName>
</protein>
<dbReference type="CDD" id="cd09918">
    <property type="entry name" value="SH2_Nterm_SPT6_like"/>
    <property type="match status" value="1"/>
</dbReference>
<gene>
    <name evidence="10" type="ORF">L211DRAFT_802435</name>
</gene>
<feature type="region of interest" description="Disordered" evidence="8">
    <location>
        <begin position="187"/>
        <end position="212"/>
    </location>
</feature>
<dbReference type="OrthoDB" id="995477at2759"/>
<dbReference type="Gene3D" id="1.10.10.2740">
    <property type="entry name" value="Spt6, Death-like domain"/>
    <property type="match status" value="1"/>
</dbReference>
<dbReference type="InterPro" id="IPR042066">
    <property type="entry name" value="Spt6_death-like"/>
</dbReference>
<dbReference type="GO" id="GO:0031491">
    <property type="term" value="F:nucleosome binding"/>
    <property type="evidence" value="ECO:0007669"/>
    <property type="project" value="TreeGrafter"/>
</dbReference>
<dbReference type="Gene3D" id="3.30.420.140">
    <property type="entry name" value="YqgF/RNase H-like domain"/>
    <property type="match status" value="1"/>
</dbReference>
<dbReference type="STRING" id="1051890.A0A3N4M1T4"/>
<dbReference type="InterPro" id="IPR028231">
    <property type="entry name" value="Spt6_YqgF"/>
</dbReference>
<proteinExistence type="inferred from homology"/>
<dbReference type="SUPFAM" id="SSF53098">
    <property type="entry name" value="Ribonuclease H-like"/>
    <property type="match status" value="1"/>
</dbReference>
<evidence type="ECO:0000256" key="7">
    <source>
        <dbReference type="ARBA" id="ARBA00023242"/>
    </source>
</evidence>
<evidence type="ECO:0000256" key="5">
    <source>
        <dbReference type="ARBA" id="ARBA00022999"/>
    </source>
</evidence>
<dbReference type="InterPro" id="IPR012340">
    <property type="entry name" value="NA-bd_OB-fold"/>
</dbReference>
<dbReference type="Pfam" id="PF14633">
    <property type="entry name" value="SH2_2"/>
    <property type="match status" value="1"/>
</dbReference>
<dbReference type="EMBL" id="ML121530">
    <property type="protein sequence ID" value="RPB27829.1"/>
    <property type="molecule type" value="Genomic_DNA"/>
</dbReference>
<dbReference type="InterPro" id="IPR035019">
    <property type="entry name" value="Spt6_SH2_N"/>
</dbReference>
<dbReference type="GO" id="GO:0003746">
    <property type="term" value="F:translation elongation factor activity"/>
    <property type="evidence" value="ECO:0007669"/>
    <property type="project" value="UniProtKB-KW"/>
</dbReference>
<dbReference type="InterPro" id="IPR036860">
    <property type="entry name" value="SH2_dom_sf"/>
</dbReference>
<dbReference type="PROSITE" id="PS50126">
    <property type="entry name" value="S1"/>
    <property type="match status" value="1"/>
</dbReference>
<organism evidence="10 11">
    <name type="scientific">Terfezia boudieri ATCC MYA-4762</name>
    <dbReference type="NCBI Taxonomy" id="1051890"/>
    <lineage>
        <taxon>Eukaryota</taxon>
        <taxon>Fungi</taxon>
        <taxon>Dikarya</taxon>
        <taxon>Ascomycota</taxon>
        <taxon>Pezizomycotina</taxon>
        <taxon>Pezizomycetes</taxon>
        <taxon>Pezizales</taxon>
        <taxon>Pezizaceae</taxon>
        <taxon>Terfezia</taxon>
    </lineage>
</organism>
<accession>A0A3N4M1T4</accession>
<dbReference type="SUPFAM" id="SSF55550">
    <property type="entry name" value="SH2 domain"/>
    <property type="match status" value="1"/>
</dbReference>
<dbReference type="Gene3D" id="1.10.10.650">
    <property type="entry name" value="RuvA domain 2-like"/>
    <property type="match status" value="1"/>
</dbReference>
<evidence type="ECO:0000259" key="9">
    <source>
        <dbReference type="PROSITE" id="PS50126"/>
    </source>
</evidence>
<feature type="non-terminal residue" evidence="10">
    <location>
        <position position="1442"/>
    </location>
</feature>
<evidence type="ECO:0000256" key="3">
    <source>
        <dbReference type="ARBA" id="ARBA00009253"/>
    </source>
</evidence>
<dbReference type="GO" id="GO:0034728">
    <property type="term" value="P:nucleosome organization"/>
    <property type="evidence" value="ECO:0007669"/>
    <property type="project" value="TreeGrafter"/>
</dbReference>
<dbReference type="Gene3D" id="1.10.150.850">
    <property type="entry name" value="Spt6, helix-hairpin-helix domain"/>
    <property type="match status" value="1"/>
</dbReference>
<keyword evidence="4" id="KW-0158">Chromosome</keyword>
<feature type="compositionally biased region" description="Acidic residues" evidence="8">
    <location>
        <begin position="76"/>
        <end position="90"/>
    </location>
</feature>
<dbReference type="InterPro" id="IPR032706">
    <property type="entry name" value="Spt6_HHH"/>
</dbReference>
<evidence type="ECO:0000256" key="8">
    <source>
        <dbReference type="SAM" id="MobiDB-lite"/>
    </source>
</evidence>
<dbReference type="InterPro" id="IPR012337">
    <property type="entry name" value="RNaseH-like_sf"/>
</dbReference>
<dbReference type="Gene3D" id="1.10.3500.10">
    <property type="entry name" value="Tex N-terminal region-like"/>
    <property type="match status" value="1"/>
</dbReference>
<dbReference type="InterPro" id="IPR028088">
    <property type="entry name" value="Spt6_HTH_DNA-bd_dom"/>
</dbReference>
<keyword evidence="10" id="KW-0251">Elongation factor</keyword>
<dbReference type="InterPro" id="IPR028083">
    <property type="entry name" value="Spt6_acidic_N_dom"/>
</dbReference>
<evidence type="ECO:0000313" key="10">
    <source>
        <dbReference type="EMBL" id="RPB27829.1"/>
    </source>
</evidence>
<dbReference type="PANTHER" id="PTHR10145:SF6">
    <property type="entry name" value="TRANSCRIPTION ELONGATION FACTOR SPT6"/>
    <property type="match status" value="1"/>
</dbReference>
<dbReference type="InterPro" id="IPR023323">
    <property type="entry name" value="Tex-like_dom_sf"/>
</dbReference>
<dbReference type="InterPro" id="IPR003029">
    <property type="entry name" value="S1_domain"/>
</dbReference>
<dbReference type="Pfam" id="PF14635">
    <property type="entry name" value="HHH_7"/>
    <property type="match status" value="1"/>
</dbReference>
<feature type="compositionally biased region" description="Basic residues" evidence="8">
    <location>
        <begin position="96"/>
        <end position="106"/>
    </location>
</feature>
<feature type="domain" description="S1 motif" evidence="9">
    <location>
        <begin position="1109"/>
        <end position="1177"/>
    </location>
</feature>
<keyword evidence="5" id="KW-0727">SH2 domain</keyword>
<comment type="similarity">
    <text evidence="3">Belongs to the SPT6 family.</text>
</comment>
<dbReference type="InterPro" id="IPR035420">
    <property type="entry name" value="Spt6_SH2"/>
</dbReference>
<reference evidence="10 11" key="1">
    <citation type="journal article" date="2018" name="Nat. Ecol. Evol.">
        <title>Pezizomycetes genomes reveal the molecular basis of ectomycorrhizal truffle lifestyle.</title>
        <authorList>
            <person name="Murat C."/>
            <person name="Payen T."/>
            <person name="Noel B."/>
            <person name="Kuo A."/>
            <person name="Morin E."/>
            <person name="Chen J."/>
            <person name="Kohler A."/>
            <person name="Krizsan K."/>
            <person name="Balestrini R."/>
            <person name="Da Silva C."/>
            <person name="Montanini B."/>
            <person name="Hainaut M."/>
            <person name="Levati E."/>
            <person name="Barry K.W."/>
            <person name="Belfiori B."/>
            <person name="Cichocki N."/>
            <person name="Clum A."/>
            <person name="Dockter R.B."/>
            <person name="Fauchery L."/>
            <person name="Guy J."/>
            <person name="Iotti M."/>
            <person name="Le Tacon F."/>
            <person name="Lindquist E.A."/>
            <person name="Lipzen A."/>
            <person name="Malagnac F."/>
            <person name="Mello A."/>
            <person name="Molinier V."/>
            <person name="Miyauchi S."/>
            <person name="Poulain J."/>
            <person name="Riccioni C."/>
            <person name="Rubini A."/>
            <person name="Sitrit Y."/>
            <person name="Splivallo R."/>
            <person name="Traeger S."/>
            <person name="Wang M."/>
            <person name="Zifcakova L."/>
            <person name="Wipf D."/>
            <person name="Zambonelli A."/>
            <person name="Paolocci F."/>
            <person name="Nowrousian M."/>
            <person name="Ottonello S."/>
            <person name="Baldrian P."/>
            <person name="Spatafora J.W."/>
            <person name="Henrissat B."/>
            <person name="Nagy L.G."/>
            <person name="Aury J.M."/>
            <person name="Wincker P."/>
            <person name="Grigoriev I.V."/>
            <person name="Bonfante P."/>
            <person name="Martin F.M."/>
        </authorList>
    </citation>
    <scope>NUCLEOTIDE SEQUENCE [LARGE SCALE GENOMIC DNA]</scope>
    <source>
        <strain evidence="10 11">ATCC MYA-4762</strain>
    </source>
</reference>
<dbReference type="CDD" id="cd09928">
    <property type="entry name" value="SH2_Cterm_SPT6_like"/>
    <property type="match status" value="1"/>
</dbReference>
<evidence type="ECO:0000256" key="4">
    <source>
        <dbReference type="ARBA" id="ARBA00022454"/>
    </source>
</evidence>
<dbReference type="Gene3D" id="2.40.50.140">
    <property type="entry name" value="Nucleic acid-binding proteins"/>
    <property type="match status" value="1"/>
</dbReference>
<evidence type="ECO:0000256" key="1">
    <source>
        <dbReference type="ARBA" id="ARBA00004123"/>
    </source>
</evidence>
<keyword evidence="6" id="KW-0804">Transcription</keyword>
<dbReference type="InterPro" id="IPR035018">
    <property type="entry name" value="Spt6_SH2_C"/>
</dbReference>
<dbReference type="Pfam" id="PF14639">
    <property type="entry name" value="YqgF"/>
    <property type="match status" value="1"/>
</dbReference>
<dbReference type="InterPro" id="IPR055179">
    <property type="entry name" value="Tex-like_central_region"/>
</dbReference>
<feature type="compositionally biased region" description="Acidic residues" evidence="8">
    <location>
        <begin position="149"/>
        <end position="163"/>
    </location>
</feature>
<comment type="subcellular location">
    <subcellularLocation>
        <location evidence="2">Chromosome</location>
    </subcellularLocation>
    <subcellularLocation>
        <location evidence="1">Nucleus</location>
    </subcellularLocation>
</comment>
<dbReference type="FunFam" id="1.10.10.2740:FF:000002">
    <property type="entry name" value="Transcription elongation factor Spt6"/>
    <property type="match status" value="1"/>
</dbReference>
<dbReference type="SMART" id="SM00316">
    <property type="entry name" value="S1"/>
    <property type="match status" value="1"/>
</dbReference>
<feature type="compositionally biased region" description="Acidic residues" evidence="8">
    <location>
        <begin position="110"/>
        <end position="120"/>
    </location>
</feature>
<keyword evidence="10" id="KW-0648">Protein biosynthesis</keyword>
<dbReference type="InterPro" id="IPR037027">
    <property type="entry name" value="YqgF/RNaseH-like_dom_sf"/>
</dbReference>
<dbReference type="Proteomes" id="UP000267821">
    <property type="component" value="Unassembled WGS sequence"/>
</dbReference>
<sequence>MANIQSRDFIDREAEMDSGDEEEELVEEEFDEDAGKIKKKKSGVSKKKPNYEGDSSEEDDEDDEEELSKVQAGFIVDDEEEEEEDEEDDGLTDRSRIRRKKAKRRRREEAEEEDLDEDDFDLMRENTGVDRKFKRLKRDRHSDVNHIFDDDDVDAPNEPDDYDEISHRRSRPMYDEEMDDFIEEDELEGEGGQLGSEDEMAITGRRRDDRRRHEEIARAPNFDRNKLDEMEQIFGTAEYDHLLVTELDEIETNDVVVELKDVFEESHLAERMLTEDDNEIRLKDIPERFQLARKPYEHLTEYQPDDDDPDKLDRILQEEAEWICKQILPRKKRFPPDLRRHFQSAVFKCLQFFIKDNVEVPFVFQHRKDYLIHAFRPDGDTEIVAEKLLNQDELWDILDFDLKWRAFVDKRKALQRTYDALINTGVIDEVYESMVSGASTNEDLQDLQDYLHFQYHTTLKDAQIASNGLQAGNTKRRPGGGKTFYERIRHSRVYDFVKAFGITADQFAVNVEIDAKREFCDDPEIFPHEMSEQFVDESEFLSSESVITAAKRMLAEEIYMSPRLRKCLRPKYFAKGRIHVNVTEMGVRKIDDQHQYYEFKYLRKQQIRHLLDNPGMFLRMLKAEEEGLVEVQLELPDVALPPLYDLISSENMSDVANAWNNARKDVVDMAMEKISKLMQKTVKENIKTECEDRVAKECREIYGEKLDQSPYKPKGLDMGQVPTVMTISCGHGEHGKDAIVGIYMDELGRVFEQVKYPDLRDEQSRNEFVEVVRRRKPEVIGVAGFSVATHRLFNDLKKLIDDEGITVAGENDDDRHPLEVIYVNDEVARLYQNSDRARLEYPEFPPLARYCIGLARYLQSPLLEYAALGKDIVSISFHPAQQLLPQDKLMKKLESAMVDMVNMVGVNINDALKSQNYFGNLLPYVSGLGPRKSSSILKSITANGGRLATRAELVGDPDKNLLPVVGGVIFVNCASFIWIEYDSSEPGADYLDNTRVHPEDYDLGRKMAADALELDEEDIQAMVNTHGPGAVVSELINSNQENKVNDLILEEYAEELEKTFNQKKRATLETIRAELQHPYEELRKAFKTLSFERIFTMLTGETNETLFEGMVVPVNVRRVADRYISVRLDCGIDGNVPQDMIDNSGVSVHAVYAVGQTVQAKVLSLERKSFFAELSLRESDIRNGLRRFDRQDRDPEEWDDVREERDRAKLAIKNHEQQRTVRVIKHPLFRPFNSRQAEEYLSKLYRGDAVIRPSSMGMDHIAITWKIADGIYQHVDVLELDKENEFTVGKLLRVMGKYTYTDLDELMHLHIKAMARKVDEMVAHDKFQEGTRENCEKWLTSYSQANPKRSSYRFCFDPKHPGYFDLVFKAGLNAKIQCWKVKVVPNAFQLRENDYPDMTALCNVSFILTPLNSIYTNLVLPQGFKMLFQSSLQQGQSNHGGG</sequence>
<evidence type="ECO:0000256" key="6">
    <source>
        <dbReference type="ARBA" id="ARBA00023163"/>
    </source>
</evidence>
<dbReference type="GO" id="GO:0008023">
    <property type="term" value="C:transcription elongation factor complex"/>
    <property type="evidence" value="ECO:0007669"/>
    <property type="project" value="TreeGrafter"/>
</dbReference>
<evidence type="ECO:0000313" key="11">
    <source>
        <dbReference type="Proteomes" id="UP000267821"/>
    </source>
</evidence>
<dbReference type="InterPro" id="IPR017072">
    <property type="entry name" value="TF_Spt6"/>
</dbReference>
<dbReference type="InParanoid" id="A0A3N4M1T4"/>
<dbReference type="FunFam" id="3.30.505.10:FF:000056">
    <property type="entry name" value="Transcription elongation factor Spt6"/>
    <property type="match status" value="1"/>
</dbReference>
<dbReference type="Pfam" id="PF14641">
    <property type="entry name" value="HTH_44"/>
    <property type="match status" value="1"/>
</dbReference>
<dbReference type="Gene3D" id="3.30.505.10">
    <property type="entry name" value="SH2 domain"/>
    <property type="match status" value="2"/>
</dbReference>
<dbReference type="SUPFAM" id="SSF47781">
    <property type="entry name" value="RuvA domain 2-like"/>
    <property type="match status" value="2"/>
</dbReference>
<dbReference type="GO" id="GO:0140673">
    <property type="term" value="P:transcription elongation-coupled chromatin remodeling"/>
    <property type="evidence" value="ECO:0007669"/>
    <property type="project" value="InterPro"/>
</dbReference>
<dbReference type="Pfam" id="PF22706">
    <property type="entry name" value="Tex_central_region"/>
    <property type="match status" value="1"/>
</dbReference>
<feature type="compositionally biased region" description="Acidic residues" evidence="8">
    <location>
        <begin position="16"/>
        <end position="32"/>
    </location>
</feature>
<feature type="compositionally biased region" description="Acidic residues" evidence="8">
    <location>
        <begin position="54"/>
        <end position="66"/>
    </location>
</feature>
<feature type="region of interest" description="Disordered" evidence="8">
    <location>
        <begin position="146"/>
        <end position="166"/>
    </location>
</feature>
<dbReference type="GO" id="GO:0005694">
    <property type="term" value="C:chromosome"/>
    <property type="evidence" value="ECO:0007669"/>
    <property type="project" value="UniProtKB-SubCell"/>
</dbReference>
<dbReference type="PIRSF" id="PIRSF036947">
    <property type="entry name" value="Spt6"/>
    <property type="match status" value="1"/>
</dbReference>
<evidence type="ECO:0000256" key="2">
    <source>
        <dbReference type="ARBA" id="ARBA00004286"/>
    </source>
</evidence>